<evidence type="ECO:0000313" key="1">
    <source>
        <dbReference type="EMBL" id="GAC24915.1"/>
    </source>
</evidence>
<protein>
    <submittedName>
        <fullName evidence="1">Uncharacterized protein</fullName>
    </submittedName>
</protein>
<dbReference type="AlphaFoldDB" id="K6ZNJ3"/>
<comment type="caution">
    <text evidence="1">The sequence shown here is derived from an EMBL/GenBank/DDBJ whole genome shotgun (WGS) entry which is preliminary data.</text>
</comment>
<evidence type="ECO:0000313" key="2">
    <source>
        <dbReference type="Proteomes" id="UP000006263"/>
    </source>
</evidence>
<dbReference type="EMBL" id="BAEP01000054">
    <property type="protein sequence ID" value="GAC24915.1"/>
    <property type="molecule type" value="Genomic_DNA"/>
</dbReference>
<sequence length="46" mass="5327">MFSNCKAAIRCRLTKKRQILVKENFPTVDNISERASSDDLFNESSY</sequence>
<gene>
    <name evidence="1" type="ORF">GMES_2620</name>
</gene>
<name>K6ZNJ3_9ALTE</name>
<proteinExistence type="predicted"/>
<organism evidence="1 2">
    <name type="scientific">Paraglaciecola mesophila KMM 241</name>
    <dbReference type="NCBI Taxonomy" id="1128912"/>
    <lineage>
        <taxon>Bacteria</taxon>
        <taxon>Pseudomonadati</taxon>
        <taxon>Pseudomonadota</taxon>
        <taxon>Gammaproteobacteria</taxon>
        <taxon>Alteromonadales</taxon>
        <taxon>Alteromonadaceae</taxon>
        <taxon>Paraglaciecola</taxon>
    </lineage>
</organism>
<dbReference type="Proteomes" id="UP000006263">
    <property type="component" value="Unassembled WGS sequence"/>
</dbReference>
<accession>K6ZNJ3</accession>
<reference evidence="1 2" key="1">
    <citation type="journal article" date="2017" name="Antonie Van Leeuwenhoek">
        <title>Rhizobium rhizosphaerae sp. nov., a novel species isolated from rice rhizosphere.</title>
        <authorList>
            <person name="Zhao J.J."/>
            <person name="Zhang J."/>
            <person name="Zhang R.J."/>
            <person name="Zhang C.W."/>
            <person name="Yin H.Q."/>
            <person name="Zhang X.X."/>
        </authorList>
    </citation>
    <scope>NUCLEOTIDE SEQUENCE [LARGE SCALE GENOMIC DNA]</scope>
    <source>
        <strain evidence="1 2">KMM 241</strain>
    </source>
</reference>